<proteinExistence type="predicted"/>
<name>A0A1H0HC03_9ACTN</name>
<dbReference type="EMBL" id="FNIR01000004">
    <property type="protein sequence ID" value="SDO16672.1"/>
    <property type="molecule type" value="Genomic_DNA"/>
</dbReference>
<gene>
    <name evidence="1" type="ORF">SAMN05660199_01412</name>
</gene>
<evidence type="ECO:0000313" key="1">
    <source>
        <dbReference type="EMBL" id="SDO16672.1"/>
    </source>
</evidence>
<accession>A0A1H0HC03</accession>
<dbReference type="AlphaFoldDB" id="A0A1H0HC03"/>
<dbReference type="RefSeq" id="WP_165617507.1">
    <property type="nucleotide sequence ID" value="NZ_FNIR01000004.1"/>
</dbReference>
<keyword evidence="2" id="KW-1185">Reference proteome</keyword>
<dbReference type="Proteomes" id="UP000199088">
    <property type="component" value="Unassembled WGS sequence"/>
</dbReference>
<dbReference type="STRING" id="1052260.SAMN05660199_01412"/>
<reference evidence="2" key="1">
    <citation type="submission" date="2016-10" db="EMBL/GenBank/DDBJ databases">
        <authorList>
            <person name="Varghese N."/>
            <person name="Submissions S."/>
        </authorList>
    </citation>
    <scope>NUCLEOTIDE SEQUENCE [LARGE SCALE GENOMIC DNA]</scope>
    <source>
        <strain evidence="2">DSM 45843</strain>
    </source>
</reference>
<protein>
    <submittedName>
        <fullName evidence="1">Uncharacterized protein</fullName>
    </submittedName>
</protein>
<evidence type="ECO:0000313" key="2">
    <source>
        <dbReference type="Proteomes" id="UP000199088"/>
    </source>
</evidence>
<sequence length="52" mass="5594">MNVKKLLSFVVIAFVLFYVISQPERSADIVRTTGTALADAAGQLSTFVGSLF</sequence>
<organism evidence="1 2">
    <name type="scientific">Klenkia soli</name>
    <dbReference type="NCBI Taxonomy" id="1052260"/>
    <lineage>
        <taxon>Bacteria</taxon>
        <taxon>Bacillati</taxon>
        <taxon>Actinomycetota</taxon>
        <taxon>Actinomycetes</taxon>
        <taxon>Geodermatophilales</taxon>
        <taxon>Geodermatophilaceae</taxon>
        <taxon>Klenkia</taxon>
    </lineage>
</organism>